<dbReference type="UniPathway" id="UPA00077">
    <property type="reaction ID" value="UER00155"/>
</dbReference>
<organism evidence="10 11">
    <name type="scientific">Cylindrospermopsis raciborskii CENA303</name>
    <dbReference type="NCBI Taxonomy" id="1170769"/>
    <lineage>
        <taxon>Bacteria</taxon>
        <taxon>Bacillati</taxon>
        <taxon>Cyanobacteriota</taxon>
        <taxon>Cyanophyceae</taxon>
        <taxon>Nostocales</taxon>
        <taxon>Aphanizomenonaceae</taxon>
        <taxon>Cylindrospermopsis</taxon>
    </lineage>
</organism>
<evidence type="ECO:0000256" key="1">
    <source>
        <dbReference type="ARBA" id="ARBA00000198"/>
    </source>
</evidence>
<dbReference type="NCBIfam" id="TIGR01498">
    <property type="entry name" value="folK"/>
    <property type="match status" value="1"/>
</dbReference>
<reference evidence="11" key="1">
    <citation type="submission" date="2017-04" db="EMBL/GenBank/DDBJ databases">
        <authorList>
            <person name="Abreu V.A."/>
            <person name="Popin R.V."/>
            <person name="Rigonato J."/>
            <person name="Andreote A.P."/>
            <person name="Schaker P.C."/>
            <person name="Hoff-Risseti C."/>
            <person name="Alvarenga D.O."/>
            <person name="Varani A.M."/>
            <person name="Fiore M.F."/>
        </authorList>
    </citation>
    <scope>NUCLEOTIDE SEQUENCE [LARGE SCALE GENOMIC DNA]</scope>
    <source>
        <strain evidence="11">CENA303</strain>
    </source>
</reference>
<keyword evidence="6 10" id="KW-0418">Kinase</keyword>
<dbReference type="EC" id="2.7.6.3" evidence="3"/>
<dbReference type="InterPro" id="IPR035907">
    <property type="entry name" value="Hppk_sf"/>
</dbReference>
<dbReference type="GO" id="GO:0005524">
    <property type="term" value="F:ATP binding"/>
    <property type="evidence" value="ECO:0007669"/>
    <property type="project" value="UniProtKB-KW"/>
</dbReference>
<accession>A0A1X4G9J8</accession>
<dbReference type="GO" id="GO:0046654">
    <property type="term" value="P:tetrahydrofolate biosynthetic process"/>
    <property type="evidence" value="ECO:0007669"/>
    <property type="project" value="UniProtKB-UniPathway"/>
</dbReference>
<dbReference type="SUPFAM" id="SSF55083">
    <property type="entry name" value="6-hydroxymethyl-7,8-dihydropterin pyrophosphokinase, HPPK"/>
    <property type="match status" value="1"/>
</dbReference>
<comment type="catalytic activity">
    <reaction evidence="1">
        <text>6-hydroxymethyl-7,8-dihydropterin + ATP = (7,8-dihydropterin-6-yl)methyl diphosphate + AMP + H(+)</text>
        <dbReference type="Rhea" id="RHEA:11412"/>
        <dbReference type="ChEBI" id="CHEBI:15378"/>
        <dbReference type="ChEBI" id="CHEBI:30616"/>
        <dbReference type="ChEBI" id="CHEBI:44841"/>
        <dbReference type="ChEBI" id="CHEBI:72950"/>
        <dbReference type="ChEBI" id="CHEBI:456215"/>
        <dbReference type="EC" id="2.7.6.3"/>
    </reaction>
</comment>
<evidence type="ECO:0000259" key="9">
    <source>
        <dbReference type="PROSITE" id="PS00794"/>
    </source>
</evidence>
<evidence type="ECO:0000256" key="3">
    <source>
        <dbReference type="ARBA" id="ARBA00013253"/>
    </source>
</evidence>
<evidence type="ECO:0000313" key="11">
    <source>
        <dbReference type="Proteomes" id="UP000192997"/>
    </source>
</evidence>
<name>A0A1X4G9J8_9CYAN</name>
<keyword evidence="7" id="KW-0067">ATP-binding</keyword>
<protein>
    <recommendedName>
        <fullName evidence="3">2-amino-4-hydroxy-6-hydroxymethyldihydropteridine diphosphokinase</fullName>
        <ecNumber evidence="3">2.7.6.3</ecNumber>
    </recommendedName>
</protein>
<keyword evidence="4" id="KW-0808">Transferase</keyword>
<comment type="caution">
    <text evidence="10">The sequence shown here is derived from an EMBL/GenBank/DDBJ whole genome shotgun (WGS) entry which is preliminary data.</text>
</comment>
<evidence type="ECO:0000256" key="4">
    <source>
        <dbReference type="ARBA" id="ARBA00022679"/>
    </source>
</evidence>
<evidence type="ECO:0000256" key="7">
    <source>
        <dbReference type="ARBA" id="ARBA00022840"/>
    </source>
</evidence>
<evidence type="ECO:0000256" key="6">
    <source>
        <dbReference type="ARBA" id="ARBA00022777"/>
    </source>
</evidence>
<feature type="domain" description="7,8-dihydro-6-hydroxymethylpterin-pyrophosphokinase" evidence="9">
    <location>
        <begin position="90"/>
        <end position="101"/>
    </location>
</feature>
<dbReference type="InterPro" id="IPR000550">
    <property type="entry name" value="Hppk"/>
</dbReference>
<comment type="pathway">
    <text evidence="2">Cofactor biosynthesis; tetrahydrofolate biosynthesis; 2-amino-4-hydroxy-6-hydroxymethyl-7,8-dihydropteridine diphosphate from 7,8-dihydroneopterin triphosphate: step 4/4.</text>
</comment>
<dbReference type="Pfam" id="PF01288">
    <property type="entry name" value="HPPK"/>
    <property type="match status" value="1"/>
</dbReference>
<keyword evidence="8" id="KW-0289">Folate biosynthesis</keyword>
<dbReference type="GO" id="GO:0046656">
    <property type="term" value="P:folic acid biosynthetic process"/>
    <property type="evidence" value="ECO:0007669"/>
    <property type="project" value="UniProtKB-KW"/>
</dbReference>
<evidence type="ECO:0000256" key="2">
    <source>
        <dbReference type="ARBA" id="ARBA00005051"/>
    </source>
</evidence>
<evidence type="ECO:0000256" key="8">
    <source>
        <dbReference type="ARBA" id="ARBA00022909"/>
    </source>
</evidence>
<dbReference type="AlphaFoldDB" id="A0A1X4G9J8"/>
<sequence length="173" mass="19003">MGSTHKTAIALGSNLGDSAKTLSVCLDTLSQTPGLIIKAVSSFYKTKAVGPPQPDYLNACAILEVTMSPHDLLASLLAVEQQFGRVRLERWGARTLDLDLLIYDNLILNQSNLQIPHPRMYERGFVLVPLEEIAGDWQDPISGMTIRNLLRNVDHSDVHLCSGSAVKTIIQRP</sequence>
<dbReference type="CDD" id="cd00483">
    <property type="entry name" value="HPPK"/>
    <property type="match status" value="1"/>
</dbReference>
<dbReference type="PROSITE" id="PS00794">
    <property type="entry name" value="HPPK"/>
    <property type="match status" value="1"/>
</dbReference>
<dbReference type="GO" id="GO:0003848">
    <property type="term" value="F:2-amino-4-hydroxy-6-hydroxymethyldihydropteridine diphosphokinase activity"/>
    <property type="evidence" value="ECO:0007669"/>
    <property type="project" value="UniProtKB-EC"/>
</dbReference>
<dbReference type="PANTHER" id="PTHR43071">
    <property type="entry name" value="2-AMINO-4-HYDROXY-6-HYDROXYMETHYLDIHYDROPTERIDINE PYROPHOSPHOKINASE"/>
    <property type="match status" value="1"/>
</dbReference>
<gene>
    <name evidence="10" type="ORF">B7O87_05570</name>
</gene>
<proteinExistence type="predicted"/>
<dbReference type="EMBL" id="NBYN01000026">
    <property type="protein sequence ID" value="OSO93370.1"/>
    <property type="molecule type" value="Genomic_DNA"/>
</dbReference>
<dbReference type="Proteomes" id="UP000192997">
    <property type="component" value="Unassembled WGS sequence"/>
</dbReference>
<evidence type="ECO:0000313" key="10">
    <source>
        <dbReference type="EMBL" id="OSO93370.1"/>
    </source>
</evidence>
<dbReference type="GO" id="GO:0016301">
    <property type="term" value="F:kinase activity"/>
    <property type="evidence" value="ECO:0007669"/>
    <property type="project" value="UniProtKB-KW"/>
</dbReference>
<dbReference type="Gene3D" id="3.30.70.560">
    <property type="entry name" value="7,8-Dihydro-6-hydroxymethylpterin-pyrophosphokinase HPPK"/>
    <property type="match status" value="1"/>
</dbReference>
<evidence type="ECO:0000256" key="5">
    <source>
        <dbReference type="ARBA" id="ARBA00022741"/>
    </source>
</evidence>
<dbReference type="PANTHER" id="PTHR43071:SF1">
    <property type="entry name" value="2-AMINO-4-HYDROXY-6-HYDROXYMETHYLDIHYDROPTERIDINE PYROPHOSPHOKINASE"/>
    <property type="match status" value="1"/>
</dbReference>
<keyword evidence="5" id="KW-0547">Nucleotide-binding</keyword>
<dbReference type="RefSeq" id="WP_085727567.1">
    <property type="nucleotide sequence ID" value="NZ_NBYN01000026.1"/>
</dbReference>